<feature type="domain" description="HTH tetR-type" evidence="5">
    <location>
        <begin position="3"/>
        <end position="65"/>
    </location>
</feature>
<reference evidence="6 7" key="1">
    <citation type="submission" date="2020-08" db="EMBL/GenBank/DDBJ databases">
        <title>Genome Sequencing of Nocardia wallacei strain FMUON74 and assembly.</title>
        <authorList>
            <person name="Toyokawa M."/>
            <person name="Uesaka K."/>
        </authorList>
    </citation>
    <scope>NUCLEOTIDE SEQUENCE [LARGE SCALE GENOMIC DNA]</scope>
    <source>
        <strain evidence="6 7">FMUON74</strain>
    </source>
</reference>
<evidence type="ECO:0000259" key="5">
    <source>
        <dbReference type="PROSITE" id="PS50977"/>
    </source>
</evidence>
<evidence type="ECO:0000256" key="2">
    <source>
        <dbReference type="ARBA" id="ARBA00023125"/>
    </source>
</evidence>
<evidence type="ECO:0000256" key="1">
    <source>
        <dbReference type="ARBA" id="ARBA00023015"/>
    </source>
</evidence>
<dbReference type="GeneID" id="80348884"/>
<evidence type="ECO:0000256" key="4">
    <source>
        <dbReference type="PROSITE-ProRule" id="PRU00335"/>
    </source>
</evidence>
<accession>A0A7G1KRW0</accession>
<dbReference type="EMBL" id="AP023396">
    <property type="protein sequence ID" value="BCK56649.1"/>
    <property type="molecule type" value="Genomic_DNA"/>
</dbReference>
<keyword evidence="1" id="KW-0805">Transcription regulation</keyword>
<dbReference type="PANTHER" id="PTHR30055:SF234">
    <property type="entry name" value="HTH-TYPE TRANSCRIPTIONAL REGULATOR BETI"/>
    <property type="match status" value="1"/>
</dbReference>
<feature type="DNA-binding region" description="H-T-H motif" evidence="4">
    <location>
        <begin position="28"/>
        <end position="47"/>
    </location>
</feature>
<dbReference type="Pfam" id="PF00440">
    <property type="entry name" value="TetR_N"/>
    <property type="match status" value="1"/>
</dbReference>
<evidence type="ECO:0000313" key="7">
    <source>
        <dbReference type="Proteomes" id="UP000516173"/>
    </source>
</evidence>
<dbReference type="RefSeq" id="WP_197986891.1">
    <property type="nucleotide sequence ID" value="NZ_AP023396.1"/>
</dbReference>
<dbReference type="GO" id="GO:0003700">
    <property type="term" value="F:DNA-binding transcription factor activity"/>
    <property type="evidence" value="ECO:0007669"/>
    <property type="project" value="TreeGrafter"/>
</dbReference>
<dbReference type="KEGG" id="nwl:NWFMUON74_44210"/>
<dbReference type="PANTHER" id="PTHR30055">
    <property type="entry name" value="HTH-TYPE TRANSCRIPTIONAL REGULATOR RUTR"/>
    <property type="match status" value="1"/>
</dbReference>
<dbReference type="GO" id="GO:0000976">
    <property type="term" value="F:transcription cis-regulatory region binding"/>
    <property type="evidence" value="ECO:0007669"/>
    <property type="project" value="TreeGrafter"/>
</dbReference>
<evidence type="ECO:0000256" key="3">
    <source>
        <dbReference type="ARBA" id="ARBA00023163"/>
    </source>
</evidence>
<dbReference type="InterPro" id="IPR009057">
    <property type="entry name" value="Homeodomain-like_sf"/>
</dbReference>
<keyword evidence="7" id="KW-1185">Reference proteome</keyword>
<dbReference type="InterPro" id="IPR001647">
    <property type="entry name" value="HTH_TetR"/>
</dbReference>
<keyword evidence="3" id="KW-0804">Transcription</keyword>
<dbReference type="InterPro" id="IPR050109">
    <property type="entry name" value="HTH-type_TetR-like_transc_reg"/>
</dbReference>
<protein>
    <recommendedName>
        <fullName evidence="5">HTH tetR-type domain-containing protein</fullName>
    </recommendedName>
</protein>
<dbReference type="Gene3D" id="1.10.357.10">
    <property type="entry name" value="Tetracycline Repressor, domain 2"/>
    <property type="match status" value="1"/>
</dbReference>
<dbReference type="SUPFAM" id="SSF46689">
    <property type="entry name" value="Homeodomain-like"/>
    <property type="match status" value="1"/>
</dbReference>
<organism evidence="6 7">
    <name type="scientific">Nocardia wallacei</name>
    <dbReference type="NCBI Taxonomy" id="480035"/>
    <lineage>
        <taxon>Bacteria</taxon>
        <taxon>Bacillati</taxon>
        <taxon>Actinomycetota</taxon>
        <taxon>Actinomycetes</taxon>
        <taxon>Mycobacteriales</taxon>
        <taxon>Nocardiaceae</taxon>
        <taxon>Nocardia</taxon>
    </lineage>
</organism>
<name>A0A7G1KRW0_9NOCA</name>
<sequence length="75" mass="8119">MSDSTRDRIIGAALRLFGEQGYARTTVSQIEKAAGLSGGTGALYRHFRTKDDLLIEAVRTQMGECGQWGPSRTTG</sequence>
<proteinExistence type="predicted"/>
<gene>
    <name evidence="6" type="ORF">NWFMUON74_44210</name>
</gene>
<dbReference type="PROSITE" id="PS50977">
    <property type="entry name" value="HTH_TETR_2"/>
    <property type="match status" value="1"/>
</dbReference>
<keyword evidence="2 4" id="KW-0238">DNA-binding</keyword>
<dbReference type="AlphaFoldDB" id="A0A7G1KRW0"/>
<dbReference type="Proteomes" id="UP000516173">
    <property type="component" value="Chromosome"/>
</dbReference>
<evidence type="ECO:0000313" key="6">
    <source>
        <dbReference type="EMBL" id="BCK56649.1"/>
    </source>
</evidence>